<dbReference type="Proteomes" id="UP000663722">
    <property type="component" value="Chromosome"/>
</dbReference>
<feature type="domain" description="PPM-type phosphatase" evidence="1">
    <location>
        <begin position="3"/>
        <end position="267"/>
    </location>
</feature>
<evidence type="ECO:0000259" key="1">
    <source>
        <dbReference type="PROSITE" id="PS51746"/>
    </source>
</evidence>
<organism evidence="2 3">
    <name type="scientific">Desulfonema magnum</name>
    <dbReference type="NCBI Taxonomy" id="45655"/>
    <lineage>
        <taxon>Bacteria</taxon>
        <taxon>Pseudomonadati</taxon>
        <taxon>Thermodesulfobacteriota</taxon>
        <taxon>Desulfobacteria</taxon>
        <taxon>Desulfobacterales</taxon>
        <taxon>Desulfococcaceae</taxon>
        <taxon>Desulfonema</taxon>
    </lineage>
</organism>
<dbReference type="SUPFAM" id="SSF81606">
    <property type="entry name" value="PP2C-like"/>
    <property type="match status" value="1"/>
</dbReference>
<dbReference type="PANTHER" id="PTHR13832:SF827">
    <property type="entry name" value="PROTEIN PHOSPHATASE 1L"/>
    <property type="match status" value="1"/>
</dbReference>
<dbReference type="RefSeq" id="WP_207679452.1">
    <property type="nucleotide sequence ID" value="NZ_CP061800.1"/>
</dbReference>
<protein>
    <submittedName>
        <fullName evidence="2">Protein phosphatase domain-containing protein</fullName>
    </submittedName>
</protein>
<sequence length="267" mass="29645">METFALTHPGYKRKHNEDHSFIKEFSDNKCLLAVADGMGGHVGGEMASRLAIDVVKDDDLSVQDIESHLGDIIRTGHSNILETVKKKPELRGMGTTLSIAYIKDGIVHWAHVGDTRLYLFHNEKLFLITKDHTIPGVLMEKKKITAEQARKHPMRHMLLRCVGCKDCEPETGSFRVEPGDTVILCSDGLYDEVSPDVMISILQKEQTSEQKLETLIDTALQYGEIPPEAIISILKTHQTLKQKIHMLVNAALKAGGSDNITIVGAEI</sequence>
<accession>A0A975BU96</accession>
<evidence type="ECO:0000313" key="3">
    <source>
        <dbReference type="Proteomes" id="UP000663722"/>
    </source>
</evidence>
<dbReference type="SMART" id="SM00332">
    <property type="entry name" value="PP2Cc"/>
    <property type="match status" value="1"/>
</dbReference>
<dbReference type="Gene3D" id="3.60.40.10">
    <property type="entry name" value="PPM-type phosphatase domain"/>
    <property type="match status" value="1"/>
</dbReference>
<dbReference type="Pfam" id="PF13672">
    <property type="entry name" value="PP2C_2"/>
    <property type="match status" value="1"/>
</dbReference>
<proteinExistence type="predicted"/>
<dbReference type="SMART" id="SM00331">
    <property type="entry name" value="PP2C_SIG"/>
    <property type="match status" value="1"/>
</dbReference>
<gene>
    <name evidence="2" type="ORF">dnm_079230</name>
</gene>
<dbReference type="InterPro" id="IPR036457">
    <property type="entry name" value="PPM-type-like_dom_sf"/>
</dbReference>
<dbReference type="AlphaFoldDB" id="A0A975BU96"/>
<dbReference type="PANTHER" id="PTHR13832">
    <property type="entry name" value="PROTEIN PHOSPHATASE 2C"/>
    <property type="match status" value="1"/>
</dbReference>
<dbReference type="PROSITE" id="PS51746">
    <property type="entry name" value="PPM_2"/>
    <property type="match status" value="1"/>
</dbReference>
<reference evidence="2" key="1">
    <citation type="journal article" date="2021" name="Microb. Physiol.">
        <title>Proteogenomic Insights into the Physiology of Marine, Sulfate-Reducing, Filamentous Desulfonema limicola and Desulfonema magnum.</title>
        <authorList>
            <person name="Schnaars V."/>
            <person name="Wohlbrand L."/>
            <person name="Scheve S."/>
            <person name="Hinrichs C."/>
            <person name="Reinhardt R."/>
            <person name="Rabus R."/>
        </authorList>
    </citation>
    <scope>NUCLEOTIDE SEQUENCE</scope>
    <source>
        <strain evidence="2">4be13</strain>
    </source>
</reference>
<dbReference type="KEGG" id="dmm:dnm_079230"/>
<dbReference type="EMBL" id="CP061800">
    <property type="protein sequence ID" value="QTA91849.1"/>
    <property type="molecule type" value="Genomic_DNA"/>
</dbReference>
<dbReference type="InterPro" id="IPR015655">
    <property type="entry name" value="PP2C"/>
</dbReference>
<dbReference type="GO" id="GO:0004722">
    <property type="term" value="F:protein serine/threonine phosphatase activity"/>
    <property type="evidence" value="ECO:0007669"/>
    <property type="project" value="InterPro"/>
</dbReference>
<name>A0A975BU96_9BACT</name>
<evidence type="ECO:0000313" key="2">
    <source>
        <dbReference type="EMBL" id="QTA91849.1"/>
    </source>
</evidence>
<keyword evidence="3" id="KW-1185">Reference proteome</keyword>
<dbReference type="CDD" id="cd00143">
    <property type="entry name" value="PP2Cc"/>
    <property type="match status" value="1"/>
</dbReference>
<dbReference type="InterPro" id="IPR001932">
    <property type="entry name" value="PPM-type_phosphatase-like_dom"/>
</dbReference>